<dbReference type="InterPro" id="IPR027275">
    <property type="entry name" value="PRC-brl_dom"/>
</dbReference>
<name>A0A4R6SY17_9SPHI</name>
<dbReference type="InterPro" id="IPR011033">
    <property type="entry name" value="PRC_barrel-like_sf"/>
</dbReference>
<sequence>MTAEETLEYRRLVALSESDFEIADGDPEIQGWHIKDDLGERIGEVTDLLFNPSTKKVRYVVADLEPLPLSAENRRILIPIGLAELHESDDEVFLPGVTPMQLAAVPLYTTNEVTQEYEIWVLDAFRDPDDSLNDREIHIGDQFYSHRHFNDHQFYNKRFPDRGRVR</sequence>
<reference evidence="2 3" key="1">
    <citation type="submission" date="2019-03" db="EMBL/GenBank/DDBJ databases">
        <title>Genomic Encyclopedia of Archaeal and Bacterial Type Strains, Phase II (KMG-II): from individual species to whole genera.</title>
        <authorList>
            <person name="Goeker M."/>
        </authorList>
    </citation>
    <scope>NUCLEOTIDE SEQUENCE [LARGE SCALE GENOMIC DNA]</scope>
    <source>
        <strain evidence="2 3">DSM 19035</strain>
    </source>
</reference>
<comment type="caution">
    <text evidence="2">The sequence shown here is derived from an EMBL/GenBank/DDBJ whole genome shotgun (WGS) entry which is preliminary data.</text>
</comment>
<dbReference type="RefSeq" id="WP_133574057.1">
    <property type="nucleotide sequence ID" value="NZ_SNYC01000003.1"/>
</dbReference>
<dbReference type="GO" id="GO:0019684">
    <property type="term" value="P:photosynthesis, light reaction"/>
    <property type="evidence" value="ECO:0007669"/>
    <property type="project" value="InterPro"/>
</dbReference>
<gene>
    <name evidence="2" type="ORF">ATK78_0047</name>
</gene>
<feature type="domain" description="PRC-barrel" evidence="1">
    <location>
        <begin position="31"/>
        <end position="89"/>
    </location>
</feature>
<evidence type="ECO:0000313" key="2">
    <source>
        <dbReference type="EMBL" id="TDQ10937.1"/>
    </source>
</evidence>
<protein>
    <submittedName>
        <fullName evidence="2">PRC-barrel domain protein</fullName>
    </submittedName>
</protein>
<dbReference type="Pfam" id="PF05239">
    <property type="entry name" value="PRC"/>
    <property type="match status" value="1"/>
</dbReference>
<dbReference type="Gene3D" id="3.90.50.10">
    <property type="entry name" value="Photosynthetic Reaction Center, subunit H, domain 2"/>
    <property type="match status" value="1"/>
</dbReference>
<dbReference type="OrthoDB" id="1422173at2"/>
<dbReference type="EMBL" id="SNYC01000003">
    <property type="protein sequence ID" value="TDQ10937.1"/>
    <property type="molecule type" value="Genomic_DNA"/>
</dbReference>
<evidence type="ECO:0000313" key="3">
    <source>
        <dbReference type="Proteomes" id="UP000295620"/>
    </source>
</evidence>
<dbReference type="SUPFAM" id="SSF50346">
    <property type="entry name" value="PRC-barrel domain"/>
    <property type="match status" value="1"/>
</dbReference>
<proteinExistence type="predicted"/>
<dbReference type="Proteomes" id="UP000295620">
    <property type="component" value="Unassembled WGS sequence"/>
</dbReference>
<organism evidence="2 3">
    <name type="scientific">Pedobacter metabolipauper</name>
    <dbReference type="NCBI Taxonomy" id="425513"/>
    <lineage>
        <taxon>Bacteria</taxon>
        <taxon>Pseudomonadati</taxon>
        <taxon>Bacteroidota</taxon>
        <taxon>Sphingobacteriia</taxon>
        <taxon>Sphingobacteriales</taxon>
        <taxon>Sphingobacteriaceae</taxon>
        <taxon>Pedobacter</taxon>
    </lineage>
</organism>
<dbReference type="GO" id="GO:0030077">
    <property type="term" value="C:plasma membrane light-harvesting complex"/>
    <property type="evidence" value="ECO:0007669"/>
    <property type="project" value="InterPro"/>
</dbReference>
<dbReference type="AlphaFoldDB" id="A0A4R6SY17"/>
<keyword evidence="3" id="KW-1185">Reference proteome</keyword>
<dbReference type="InterPro" id="IPR014747">
    <property type="entry name" value="Bac_photo_RC_H_C"/>
</dbReference>
<evidence type="ECO:0000259" key="1">
    <source>
        <dbReference type="Pfam" id="PF05239"/>
    </source>
</evidence>
<accession>A0A4R6SY17</accession>